<dbReference type="STRING" id="1198029.A0A1U7LSW7"/>
<dbReference type="GO" id="GO:0008270">
    <property type="term" value="F:zinc ion binding"/>
    <property type="evidence" value="ECO:0007669"/>
    <property type="project" value="InterPro"/>
</dbReference>
<dbReference type="Pfam" id="PF00172">
    <property type="entry name" value="Zn_clus"/>
    <property type="match status" value="1"/>
</dbReference>
<dbReference type="Gene3D" id="4.10.240.10">
    <property type="entry name" value="Zn(2)-C6 fungal-type DNA-binding domain"/>
    <property type="match status" value="1"/>
</dbReference>
<dbReference type="CDD" id="cd00067">
    <property type="entry name" value="GAL4"/>
    <property type="match status" value="1"/>
</dbReference>
<dbReference type="SUPFAM" id="SSF57701">
    <property type="entry name" value="Zn2/Cys6 DNA-binding domain"/>
    <property type="match status" value="1"/>
</dbReference>
<accession>A0A1U7LSW7</accession>
<dbReference type="GO" id="GO:0000981">
    <property type="term" value="F:DNA-binding transcription factor activity, RNA polymerase II-specific"/>
    <property type="evidence" value="ECO:0007669"/>
    <property type="project" value="InterPro"/>
</dbReference>
<protein>
    <submittedName>
        <fullName evidence="2">Glucose transport transcription regulator RGT1</fullName>
    </submittedName>
</protein>
<reference evidence="2 3" key="1">
    <citation type="submission" date="2016-04" db="EMBL/GenBank/DDBJ databases">
        <title>Evolutionary innovation and constraint leading to complex multicellularity in the Ascomycota.</title>
        <authorList>
            <person name="Cisse O."/>
            <person name="Nguyen A."/>
            <person name="Hewitt D.A."/>
            <person name="Jedd G."/>
            <person name="Stajich J.E."/>
        </authorList>
    </citation>
    <scope>NUCLEOTIDE SEQUENCE [LARGE SCALE GENOMIC DNA]</scope>
    <source>
        <strain evidence="2 3">DAH-3</strain>
    </source>
</reference>
<comment type="caution">
    <text evidence="2">The sequence shown here is derived from an EMBL/GenBank/DDBJ whole genome shotgun (WGS) entry which is preliminary data.</text>
</comment>
<dbReference type="AlphaFoldDB" id="A0A1U7LSW7"/>
<organism evidence="2 3">
    <name type="scientific">Neolecta irregularis (strain DAH-3)</name>
    <dbReference type="NCBI Taxonomy" id="1198029"/>
    <lineage>
        <taxon>Eukaryota</taxon>
        <taxon>Fungi</taxon>
        <taxon>Dikarya</taxon>
        <taxon>Ascomycota</taxon>
        <taxon>Taphrinomycotina</taxon>
        <taxon>Neolectales</taxon>
        <taxon>Neolectaceae</taxon>
        <taxon>Neolecta</taxon>
    </lineage>
</organism>
<keyword evidence="3" id="KW-1185">Reference proteome</keyword>
<dbReference type="InterPro" id="IPR001138">
    <property type="entry name" value="Zn2Cys6_DnaBD"/>
</dbReference>
<gene>
    <name evidence="2" type="ORF">NEOLI_004063</name>
</gene>
<feature type="domain" description="Zn(2)-C6 fungal-type" evidence="1">
    <location>
        <begin position="25"/>
        <end position="57"/>
    </location>
</feature>
<name>A0A1U7LSW7_NEOID</name>
<dbReference type="SMART" id="SM00066">
    <property type="entry name" value="GAL4"/>
    <property type="match status" value="1"/>
</dbReference>
<dbReference type="Proteomes" id="UP000186594">
    <property type="component" value="Unassembled WGS sequence"/>
</dbReference>
<dbReference type="EMBL" id="LXFE01000349">
    <property type="protein sequence ID" value="OLL25611.1"/>
    <property type="molecule type" value="Genomic_DNA"/>
</dbReference>
<dbReference type="InterPro" id="IPR036864">
    <property type="entry name" value="Zn2-C6_fun-type_DNA-bd_sf"/>
</dbReference>
<evidence type="ECO:0000313" key="3">
    <source>
        <dbReference type="Proteomes" id="UP000186594"/>
    </source>
</evidence>
<sequence length="255" mass="28833">MNNTPDSNEVKPTSAKRRQVRINSACQRCRKRKMRCSGIVEDGKCQGCLKALHNCMFLPKLSKLSTAGKHVSSPVIEHPFRYPEYSPSSISPQSSFADLSFNPSSSFSPLSGGGSTSLPSSSITTPTLTREWKWIEQDRNAKKARWIEYKGKEPWYNALSSSTPNIHEACHYPSPCTETQSNNLWMFDEMPYAHWPDPANAENPEASCAFPIAWESYPTPKPHWPNDMPLTPILTAAENTNFLYQQQQDHSLFEF</sequence>
<evidence type="ECO:0000259" key="1">
    <source>
        <dbReference type="PROSITE" id="PS50048"/>
    </source>
</evidence>
<proteinExistence type="predicted"/>
<dbReference type="PROSITE" id="PS00463">
    <property type="entry name" value="ZN2_CY6_FUNGAL_1"/>
    <property type="match status" value="1"/>
</dbReference>
<dbReference type="OrthoDB" id="5394557at2759"/>
<dbReference type="PROSITE" id="PS50048">
    <property type="entry name" value="ZN2_CY6_FUNGAL_2"/>
    <property type="match status" value="1"/>
</dbReference>
<evidence type="ECO:0000313" key="2">
    <source>
        <dbReference type="EMBL" id="OLL25611.1"/>
    </source>
</evidence>